<sequence>MVSTRLRLVALATILCMFLFYTFSNKYDYSYPSSPKTQSWAEQSQTETDGEAKFTGDYIDSDVVIATPTGAGRGAIPTMAVFDQEPKEQGSSTDLEAQKPSSSDHHDSHDDSHDDSQDDHQSDHQDDHHEDHTGSTKGSESNATSHQSHDPSGDDVDWSRFAYTQYVTDSDYLCNSVMIFETLHRLGSKADRVMMYPFEMLDPKATESESEVGRLLIKSRDEYQVKLMPIEIQHHTGSDATWADSFTKLLAFNQTQYDRVLSLDSDGTILQHMDELFLLPPCPVAMPRAYWLLSDDPPQRTLSSQVMLIQPDAVEFDRIMKKMDTVTENDYDMEIVNQLYYDSALILPHRPYDMVTGEYRRTNHVAYLGSDREEWDPAVILSEAKFVHFSDWPIPKPWIDTPEALRQVTQPNCTAINGKDDCIEKSIWNDFYADFRKTRERVCYSNEKLPHTKRRHWLRLERNDHNE</sequence>
<comment type="caution">
    <text evidence="2">The sequence shown here is derived from an EMBL/GenBank/DDBJ whole genome shotgun (WGS) entry which is preliminary data.</text>
</comment>
<dbReference type="SUPFAM" id="SSF53448">
    <property type="entry name" value="Nucleotide-diphospho-sugar transferases"/>
    <property type="match status" value="1"/>
</dbReference>
<dbReference type="OrthoDB" id="2014201at2759"/>
<dbReference type="Gene3D" id="3.90.550.10">
    <property type="entry name" value="Spore Coat Polysaccharide Biosynthesis Protein SpsA, Chain A"/>
    <property type="match status" value="1"/>
</dbReference>
<reference evidence="2" key="1">
    <citation type="submission" date="2020-03" db="EMBL/GenBank/DDBJ databases">
        <title>Draft Genome Sequence of Cylindrodendrum hubeiense.</title>
        <authorList>
            <person name="Buettner E."/>
            <person name="Kellner H."/>
        </authorList>
    </citation>
    <scope>NUCLEOTIDE SEQUENCE</scope>
    <source>
        <strain evidence="2">IHI 201604</strain>
    </source>
</reference>
<dbReference type="InterPro" id="IPR029044">
    <property type="entry name" value="Nucleotide-diphossugar_trans"/>
</dbReference>
<evidence type="ECO:0000313" key="2">
    <source>
        <dbReference type="EMBL" id="KAF7552520.1"/>
    </source>
</evidence>
<dbReference type="InterPro" id="IPR050587">
    <property type="entry name" value="GNT1/Glycosyltrans_8"/>
</dbReference>
<evidence type="ECO:0000313" key="3">
    <source>
        <dbReference type="Proteomes" id="UP000722485"/>
    </source>
</evidence>
<proteinExistence type="predicted"/>
<name>A0A9P5LCT1_9HYPO</name>
<feature type="compositionally biased region" description="Basic and acidic residues" evidence="1">
    <location>
        <begin position="102"/>
        <end position="134"/>
    </location>
</feature>
<gene>
    <name evidence="2" type="ORF">G7Z17_g4256</name>
</gene>
<dbReference type="Proteomes" id="UP000722485">
    <property type="component" value="Unassembled WGS sequence"/>
</dbReference>
<feature type="compositionally biased region" description="Polar residues" evidence="1">
    <location>
        <begin position="135"/>
        <end position="146"/>
    </location>
</feature>
<protein>
    <submittedName>
        <fullName evidence="2">Uncharacterized protein</fullName>
    </submittedName>
</protein>
<dbReference type="AlphaFoldDB" id="A0A9P5LCT1"/>
<evidence type="ECO:0000256" key="1">
    <source>
        <dbReference type="SAM" id="MobiDB-lite"/>
    </source>
</evidence>
<feature type="region of interest" description="Disordered" evidence="1">
    <location>
        <begin position="85"/>
        <end position="156"/>
    </location>
</feature>
<accession>A0A9P5LCT1</accession>
<keyword evidence="3" id="KW-1185">Reference proteome</keyword>
<dbReference type="PANTHER" id="PTHR11183">
    <property type="entry name" value="GLYCOGENIN SUBFAMILY MEMBER"/>
    <property type="match status" value="1"/>
</dbReference>
<dbReference type="EMBL" id="JAANBB010000059">
    <property type="protein sequence ID" value="KAF7552520.1"/>
    <property type="molecule type" value="Genomic_DNA"/>
</dbReference>
<organism evidence="2 3">
    <name type="scientific">Cylindrodendrum hubeiense</name>
    <dbReference type="NCBI Taxonomy" id="595255"/>
    <lineage>
        <taxon>Eukaryota</taxon>
        <taxon>Fungi</taxon>
        <taxon>Dikarya</taxon>
        <taxon>Ascomycota</taxon>
        <taxon>Pezizomycotina</taxon>
        <taxon>Sordariomycetes</taxon>
        <taxon>Hypocreomycetidae</taxon>
        <taxon>Hypocreales</taxon>
        <taxon>Nectriaceae</taxon>
        <taxon>Cylindrodendrum</taxon>
    </lineage>
</organism>